<gene>
    <name evidence="1" type="ORF">F511_20499</name>
</gene>
<organism evidence="1 2">
    <name type="scientific">Dorcoceras hygrometricum</name>
    <dbReference type="NCBI Taxonomy" id="472368"/>
    <lineage>
        <taxon>Eukaryota</taxon>
        <taxon>Viridiplantae</taxon>
        <taxon>Streptophyta</taxon>
        <taxon>Embryophyta</taxon>
        <taxon>Tracheophyta</taxon>
        <taxon>Spermatophyta</taxon>
        <taxon>Magnoliopsida</taxon>
        <taxon>eudicotyledons</taxon>
        <taxon>Gunneridae</taxon>
        <taxon>Pentapetalae</taxon>
        <taxon>asterids</taxon>
        <taxon>lamiids</taxon>
        <taxon>Lamiales</taxon>
        <taxon>Gesneriaceae</taxon>
        <taxon>Didymocarpoideae</taxon>
        <taxon>Trichosporeae</taxon>
        <taxon>Loxocarpinae</taxon>
        <taxon>Dorcoceras</taxon>
    </lineage>
</organism>
<dbReference type="AlphaFoldDB" id="A0A2Z7AJD2"/>
<evidence type="ECO:0000313" key="2">
    <source>
        <dbReference type="Proteomes" id="UP000250235"/>
    </source>
</evidence>
<sequence length="129" mass="14710">MRLTLPTSAHHLLHINSPVQIFPVGHIFPAVDKSSEKVLAWFYFVSFAFNASACFVDFEHVRTVQLVNQLGVPCTCGSKLLYQLGRPLTVPARYLRPVKLRRPLTVPVWISSRLIQFSKLRMSHRALVQ</sequence>
<reference evidence="1 2" key="1">
    <citation type="journal article" date="2015" name="Proc. Natl. Acad. Sci. U.S.A.">
        <title>The resurrection genome of Boea hygrometrica: A blueprint for survival of dehydration.</title>
        <authorList>
            <person name="Xiao L."/>
            <person name="Yang G."/>
            <person name="Zhang L."/>
            <person name="Yang X."/>
            <person name="Zhao S."/>
            <person name="Ji Z."/>
            <person name="Zhou Q."/>
            <person name="Hu M."/>
            <person name="Wang Y."/>
            <person name="Chen M."/>
            <person name="Xu Y."/>
            <person name="Jin H."/>
            <person name="Xiao X."/>
            <person name="Hu G."/>
            <person name="Bao F."/>
            <person name="Hu Y."/>
            <person name="Wan P."/>
            <person name="Li L."/>
            <person name="Deng X."/>
            <person name="Kuang T."/>
            <person name="Xiang C."/>
            <person name="Zhu J.K."/>
            <person name="Oliver M.J."/>
            <person name="He Y."/>
        </authorList>
    </citation>
    <scope>NUCLEOTIDE SEQUENCE [LARGE SCALE GENOMIC DNA]</scope>
    <source>
        <strain evidence="2">cv. XS01</strain>
    </source>
</reference>
<dbReference type="EMBL" id="KV016709">
    <property type="protein sequence ID" value="KZV19324.1"/>
    <property type="molecule type" value="Genomic_DNA"/>
</dbReference>
<accession>A0A2Z7AJD2</accession>
<name>A0A2Z7AJD2_9LAMI</name>
<evidence type="ECO:0000313" key="1">
    <source>
        <dbReference type="EMBL" id="KZV19324.1"/>
    </source>
</evidence>
<protein>
    <submittedName>
        <fullName evidence="1">Uncharacterized protein</fullName>
    </submittedName>
</protein>
<keyword evidence="2" id="KW-1185">Reference proteome</keyword>
<dbReference type="Proteomes" id="UP000250235">
    <property type="component" value="Unassembled WGS sequence"/>
</dbReference>
<proteinExistence type="predicted"/>